<evidence type="ECO:0008006" key="4">
    <source>
        <dbReference type="Google" id="ProtNLM"/>
    </source>
</evidence>
<proteinExistence type="predicted"/>
<keyword evidence="1" id="KW-0472">Membrane</keyword>
<feature type="transmembrane region" description="Helical" evidence="1">
    <location>
        <begin position="9"/>
        <end position="34"/>
    </location>
</feature>
<keyword evidence="1" id="KW-0812">Transmembrane</keyword>
<dbReference type="InterPro" id="IPR018895">
    <property type="entry name" value="DUF2474"/>
</dbReference>
<reference evidence="3" key="1">
    <citation type="submission" date="2014-05" db="EMBL/GenBank/DDBJ databases">
        <title>ATOL: Assembling a taxonomically balanced genome-scale reconstruction of the evolutionary history of the Enterobacteriaceae.</title>
        <authorList>
            <person name="Plunkett G. III"/>
            <person name="Neeno-Eckwall E.C."/>
            <person name="Glasner J.D."/>
            <person name="Perna N.T."/>
        </authorList>
    </citation>
    <scope>NUCLEOTIDE SEQUENCE [LARGE SCALE GENOMIC DNA]</scope>
    <source>
        <strain evidence="3">ATCC 49490</strain>
    </source>
</reference>
<sequence>MQQSLLKRLFWLVVFWGAGVLTLAVAGSVFRLLMNAAGFKS</sequence>
<accession>A0A085AJB1</accession>
<evidence type="ECO:0000313" key="2">
    <source>
        <dbReference type="EMBL" id="KFC10306.1"/>
    </source>
</evidence>
<gene>
    <name evidence="2" type="ORF">GTGU_00636</name>
</gene>
<protein>
    <recommendedName>
        <fullName evidence="4">DUF2474 domain-containing protein</fullName>
    </recommendedName>
</protein>
<evidence type="ECO:0000313" key="3">
    <source>
        <dbReference type="Proteomes" id="UP000028630"/>
    </source>
</evidence>
<dbReference type="OrthoDB" id="6199137at2"/>
<dbReference type="EMBL" id="JMTB01000031">
    <property type="protein sequence ID" value="KFC10306.1"/>
    <property type="molecule type" value="Genomic_DNA"/>
</dbReference>
<dbReference type="Pfam" id="PF10617">
    <property type="entry name" value="DUF2474"/>
    <property type="match status" value="1"/>
</dbReference>
<keyword evidence="3" id="KW-1185">Reference proteome</keyword>
<dbReference type="RefSeq" id="WP_072011896.1">
    <property type="nucleotide sequence ID" value="NZ_JMTB01000031.1"/>
</dbReference>
<dbReference type="Proteomes" id="UP000028630">
    <property type="component" value="Unassembled WGS sequence"/>
</dbReference>
<comment type="caution">
    <text evidence="2">The sequence shown here is derived from an EMBL/GenBank/DDBJ whole genome shotgun (WGS) entry which is preliminary data.</text>
</comment>
<name>A0A085AJB1_9ENTR</name>
<evidence type="ECO:0000256" key="1">
    <source>
        <dbReference type="SAM" id="Phobius"/>
    </source>
</evidence>
<dbReference type="AlphaFoldDB" id="A0A085AJB1"/>
<keyword evidence="1" id="KW-1133">Transmembrane helix</keyword>
<organism evidence="2 3">
    <name type="scientific">Trabulsiella guamensis ATCC 49490</name>
    <dbReference type="NCBI Taxonomy" id="1005994"/>
    <lineage>
        <taxon>Bacteria</taxon>
        <taxon>Pseudomonadati</taxon>
        <taxon>Pseudomonadota</taxon>
        <taxon>Gammaproteobacteria</taxon>
        <taxon>Enterobacterales</taxon>
        <taxon>Enterobacteriaceae</taxon>
        <taxon>Trabulsiella</taxon>
    </lineage>
</organism>